<accession>A0AAE3GSU2</accession>
<dbReference type="RefSeq" id="WP_254012678.1">
    <property type="nucleotide sequence ID" value="NZ_JAMZMM010000152.1"/>
</dbReference>
<protein>
    <submittedName>
        <fullName evidence="1">ADP-ribosylglycohydrolase family protein</fullName>
    </submittedName>
</protein>
<comment type="caution">
    <text evidence="1">The sequence shown here is derived from an EMBL/GenBank/DDBJ whole genome shotgun (WGS) entry which is preliminary data.</text>
</comment>
<name>A0AAE3GSU2_9CYAN</name>
<sequence>MQYSLLSRFRGALLGSLVGEILSSSPGNSGVFGNSVDLKNINIFSNQNKDSSSTTSQKTISNWSEIANSSIESLIRCGTLDEEDWLQEAGKVNESLSYLKRKANSNETAIATLPIALFFHENPVALQQKLQEAAEIWLSDIEEVAGVYAIGLAIALTLTENLNLATLIPHILTKLKSSQTPLIQQLEEVQTLLEQRVDLETTLCQLRRLQSNQIKQKNCPNTSIALAFYCFLNNPEDFRISITRAIRSGYQPQMTAAITGILSGVYNSMMGIPVAWRVAAQRSNIWQKRQQLASRLLAVWSGVSDISEIELSNLVTVAGAGAIQSRSYLQGF</sequence>
<dbReference type="EMBL" id="JAMZMM010000152">
    <property type="protein sequence ID" value="MCP2729904.1"/>
    <property type="molecule type" value="Genomic_DNA"/>
</dbReference>
<evidence type="ECO:0000313" key="2">
    <source>
        <dbReference type="Proteomes" id="UP001204953"/>
    </source>
</evidence>
<organism evidence="1 2">
    <name type="scientific">Limnofasciculus baicalensis BBK-W-15</name>
    <dbReference type="NCBI Taxonomy" id="2699891"/>
    <lineage>
        <taxon>Bacteria</taxon>
        <taxon>Bacillati</taxon>
        <taxon>Cyanobacteriota</taxon>
        <taxon>Cyanophyceae</taxon>
        <taxon>Coleofasciculales</taxon>
        <taxon>Coleofasciculaceae</taxon>
        <taxon>Limnofasciculus</taxon>
        <taxon>Limnofasciculus baicalensis</taxon>
    </lineage>
</organism>
<dbReference type="InterPro" id="IPR036705">
    <property type="entry name" value="Ribosyl_crysJ1_sf"/>
</dbReference>
<gene>
    <name evidence="1" type="ORF">NJ959_15830</name>
</gene>
<dbReference type="Proteomes" id="UP001204953">
    <property type="component" value="Unassembled WGS sequence"/>
</dbReference>
<dbReference type="Gene3D" id="1.10.4080.10">
    <property type="entry name" value="ADP-ribosylation/Crystallin J1"/>
    <property type="match status" value="1"/>
</dbReference>
<keyword evidence="2" id="KW-1185">Reference proteome</keyword>
<dbReference type="Pfam" id="PF03747">
    <property type="entry name" value="ADP_ribosyl_GH"/>
    <property type="match status" value="1"/>
</dbReference>
<dbReference type="AlphaFoldDB" id="A0AAE3GSU2"/>
<evidence type="ECO:0000313" key="1">
    <source>
        <dbReference type="EMBL" id="MCP2729904.1"/>
    </source>
</evidence>
<dbReference type="InterPro" id="IPR005502">
    <property type="entry name" value="Ribosyl_crysJ1"/>
</dbReference>
<reference evidence="1" key="1">
    <citation type="submission" date="2022-06" db="EMBL/GenBank/DDBJ databases">
        <title>New cyanobacteria of genus Symplocastrum in benthos of Lake Baikal.</title>
        <authorList>
            <person name="Sorokovikova E."/>
            <person name="Tikhonova I."/>
            <person name="Krasnopeev A."/>
            <person name="Evseev P."/>
            <person name="Gladkikh A."/>
            <person name="Belykh O."/>
        </authorList>
    </citation>
    <scope>NUCLEOTIDE SEQUENCE</scope>
    <source>
        <strain evidence="1">BBK-W-15</strain>
    </source>
</reference>
<dbReference type="SUPFAM" id="SSF101478">
    <property type="entry name" value="ADP-ribosylglycohydrolase"/>
    <property type="match status" value="1"/>
</dbReference>
<proteinExistence type="predicted"/>